<evidence type="ECO:0000256" key="1">
    <source>
        <dbReference type="ARBA" id="ARBA00007494"/>
    </source>
</evidence>
<feature type="non-terminal residue" evidence="10">
    <location>
        <position position="466"/>
    </location>
</feature>
<feature type="binding site" evidence="7">
    <location>
        <position position="179"/>
    </location>
    <ligand>
        <name>S-adenosyl-L-methionine</name>
        <dbReference type="ChEBI" id="CHEBI:59789"/>
    </ligand>
</feature>
<dbReference type="GO" id="GO:0003723">
    <property type="term" value="F:RNA binding"/>
    <property type="evidence" value="ECO:0007669"/>
    <property type="project" value="UniProtKB-UniRule"/>
</dbReference>
<evidence type="ECO:0000256" key="8">
    <source>
        <dbReference type="SAM" id="MobiDB-lite"/>
    </source>
</evidence>
<dbReference type="GO" id="GO:0006396">
    <property type="term" value="P:RNA processing"/>
    <property type="evidence" value="ECO:0007669"/>
    <property type="project" value="InterPro"/>
</dbReference>
<dbReference type="RefSeq" id="WP_154458290.1">
    <property type="nucleotide sequence ID" value="NZ_VUMV01000006.1"/>
</dbReference>
<dbReference type="Gene3D" id="3.30.70.1170">
    <property type="entry name" value="Sun protein, domain 3"/>
    <property type="match status" value="1"/>
</dbReference>
<dbReference type="InterPro" id="IPR023267">
    <property type="entry name" value="RCMT"/>
</dbReference>
<accession>A0A7X2P8U9</accession>
<dbReference type="GO" id="GO:0008173">
    <property type="term" value="F:RNA methyltransferase activity"/>
    <property type="evidence" value="ECO:0007669"/>
    <property type="project" value="InterPro"/>
</dbReference>
<dbReference type="NCBIfam" id="TIGR00446">
    <property type="entry name" value="nop2p"/>
    <property type="match status" value="1"/>
</dbReference>
<evidence type="ECO:0000259" key="9">
    <source>
        <dbReference type="PROSITE" id="PS51686"/>
    </source>
</evidence>
<dbReference type="PRINTS" id="PR02008">
    <property type="entry name" value="RCMTFAMILY"/>
</dbReference>
<keyword evidence="2" id="KW-0963">Cytoplasm</keyword>
<keyword evidence="3 7" id="KW-0489">Methyltransferase</keyword>
<evidence type="ECO:0000313" key="10">
    <source>
        <dbReference type="EMBL" id="MST82377.1"/>
    </source>
</evidence>
<feature type="binding site" evidence="7">
    <location>
        <position position="134"/>
    </location>
    <ligand>
        <name>S-adenosyl-L-methionine</name>
        <dbReference type="ChEBI" id="CHEBI:59789"/>
    </ligand>
</feature>
<dbReference type="PANTHER" id="PTHR22807">
    <property type="entry name" value="NOP2 YEAST -RELATED NOL1/NOP2/FMU SUN DOMAIN-CONTAINING"/>
    <property type="match status" value="1"/>
</dbReference>
<dbReference type="InterPro" id="IPR049560">
    <property type="entry name" value="MeTrfase_RsmB-F_NOP2_cat"/>
</dbReference>
<dbReference type="EMBL" id="VUMV01000006">
    <property type="protein sequence ID" value="MST82377.1"/>
    <property type="molecule type" value="Genomic_DNA"/>
</dbReference>
<dbReference type="SUPFAM" id="SSF53335">
    <property type="entry name" value="S-adenosyl-L-methionine-dependent methyltransferases"/>
    <property type="match status" value="1"/>
</dbReference>
<organism evidence="10 11">
    <name type="scientific">Bilifractor porci</name>
    <dbReference type="NCBI Taxonomy" id="2606636"/>
    <lineage>
        <taxon>Bacteria</taxon>
        <taxon>Bacillati</taxon>
        <taxon>Bacillota</taxon>
        <taxon>Clostridia</taxon>
        <taxon>Lachnospirales</taxon>
        <taxon>Lachnospiraceae</taxon>
        <taxon>Bilifractor</taxon>
    </lineage>
</organism>
<dbReference type="InterPro" id="IPR029063">
    <property type="entry name" value="SAM-dependent_MTases_sf"/>
</dbReference>
<dbReference type="PANTHER" id="PTHR22807:SF30">
    <property type="entry name" value="28S RRNA (CYTOSINE(4447)-C(5))-METHYLTRANSFERASE-RELATED"/>
    <property type="match status" value="1"/>
</dbReference>
<dbReference type="CDD" id="cd21147">
    <property type="entry name" value="RsmF_methylt_CTD1"/>
    <property type="match status" value="1"/>
</dbReference>
<dbReference type="InterPro" id="IPR031340">
    <property type="entry name" value="RsmF_methylt_CI"/>
</dbReference>
<feature type="domain" description="SAM-dependent MTase RsmB/NOP-type" evidence="9">
    <location>
        <begin position="12"/>
        <end position="302"/>
    </location>
</feature>
<dbReference type="Pfam" id="PF17126">
    <property type="entry name" value="RsmF_methylt_CI"/>
    <property type="match status" value="1"/>
</dbReference>
<dbReference type="CDD" id="cd02440">
    <property type="entry name" value="AdoMet_MTases"/>
    <property type="match status" value="1"/>
</dbReference>
<evidence type="ECO:0000313" key="11">
    <source>
        <dbReference type="Proteomes" id="UP000466864"/>
    </source>
</evidence>
<keyword evidence="6 7" id="KW-0694">RNA-binding</keyword>
<feature type="binding site" evidence="7">
    <location>
        <begin position="110"/>
        <end position="116"/>
    </location>
    <ligand>
        <name>S-adenosyl-L-methionine</name>
        <dbReference type="ChEBI" id="CHEBI:59789"/>
    </ligand>
</feature>
<dbReference type="Gene3D" id="3.40.50.150">
    <property type="entry name" value="Vaccinia Virus protein VP39"/>
    <property type="match status" value="1"/>
</dbReference>
<feature type="active site" description="Nucleophile" evidence="7">
    <location>
        <position position="232"/>
    </location>
</feature>
<evidence type="ECO:0000256" key="4">
    <source>
        <dbReference type="ARBA" id="ARBA00022679"/>
    </source>
</evidence>
<comment type="caution">
    <text evidence="10">The sequence shown here is derived from an EMBL/GenBank/DDBJ whole genome shotgun (WGS) entry which is preliminary data.</text>
</comment>
<feature type="compositionally biased region" description="Basic and acidic residues" evidence="8">
    <location>
        <begin position="336"/>
        <end position="350"/>
    </location>
</feature>
<name>A0A7X2P8U9_9FIRM</name>
<comment type="caution">
    <text evidence="7">Lacks conserved residue(s) required for the propagation of feature annotation.</text>
</comment>
<dbReference type="Proteomes" id="UP000466864">
    <property type="component" value="Unassembled WGS sequence"/>
</dbReference>
<proteinExistence type="inferred from homology"/>
<reference evidence="10 11" key="1">
    <citation type="submission" date="2019-08" db="EMBL/GenBank/DDBJ databases">
        <title>In-depth cultivation of the pig gut microbiome towards novel bacterial diversity and tailored functional studies.</title>
        <authorList>
            <person name="Wylensek D."/>
            <person name="Hitch T.C.A."/>
            <person name="Clavel T."/>
        </authorList>
    </citation>
    <scope>NUCLEOTIDE SEQUENCE [LARGE SCALE GENOMIC DNA]</scope>
    <source>
        <strain evidence="10 11">Oil+RF-744-WCA-WT-13</strain>
    </source>
</reference>
<protein>
    <submittedName>
        <fullName evidence="10">NOL1/NOP2/sun family putative RNA methylase</fullName>
    </submittedName>
</protein>
<dbReference type="PROSITE" id="PS01153">
    <property type="entry name" value="NOL1_NOP2_SUN"/>
    <property type="match status" value="1"/>
</dbReference>
<evidence type="ECO:0000256" key="7">
    <source>
        <dbReference type="PROSITE-ProRule" id="PRU01023"/>
    </source>
</evidence>
<dbReference type="InterPro" id="IPR001678">
    <property type="entry name" value="MeTrfase_RsmB-F_NOP2_dom"/>
</dbReference>
<feature type="region of interest" description="Disordered" evidence="8">
    <location>
        <begin position="309"/>
        <end position="350"/>
    </location>
</feature>
<dbReference type="InterPro" id="IPR011023">
    <property type="entry name" value="Nop2p"/>
</dbReference>
<keyword evidence="11" id="KW-1185">Reference proteome</keyword>
<keyword evidence="5 7" id="KW-0949">S-adenosyl-L-methionine</keyword>
<evidence type="ECO:0000256" key="6">
    <source>
        <dbReference type="ARBA" id="ARBA00022884"/>
    </source>
</evidence>
<dbReference type="GO" id="GO:0008757">
    <property type="term" value="F:S-adenosylmethionine-dependent methyltransferase activity"/>
    <property type="evidence" value="ECO:0007669"/>
    <property type="project" value="InterPro"/>
</dbReference>
<sequence length="466" mass="51760">MFSLPPEYEKRMRAILGAEFPAFMKSCQSKRLRGLRVNTLKISPEEFEAVSPFPVKRIPWVDNGFFYSEDVFPAQHPYYAAGLYYLQEPSAMTPASRLPVKEGDRILDLCAAPGGKATELAAKLHGTGLLVANDISSSRAKALLRNLELFGVRNMAVTNESPDRLAAAFPGFFDKILVDAPCSGEGMFRKSPDAAEAWSPEKVMSCARTQGEILAHARAMLRPGGMLLYSTCTFSPEENEQQIAAFLQRFSDMKLIPMKTWSGFSCGRPDWADGNPELEKCIRIWPHKMDGEGHFLALMQKEGTASFDVFPASSLPSPGEKPEKAGKRRNRATTRTRTDLLSESRNTPDKEQISQITPFLGCLSPEFLQSRGSSAYYVKNSLPMLQGLRFLRNGVFLGEWKKNRFEPSQPLALALGKEDPVPRLDFSPDDPRLTAFLRGESVFLKADEAEISDGWKLVTADGWAVG</sequence>
<dbReference type="GO" id="GO:0001510">
    <property type="term" value="P:RNA methylation"/>
    <property type="evidence" value="ECO:0007669"/>
    <property type="project" value="InterPro"/>
</dbReference>
<evidence type="ECO:0000256" key="3">
    <source>
        <dbReference type="ARBA" id="ARBA00022603"/>
    </source>
</evidence>
<gene>
    <name evidence="10" type="ORF">FYJ60_08630</name>
</gene>
<dbReference type="Pfam" id="PF17125">
    <property type="entry name" value="Methyltr_RsmF_N"/>
    <property type="match status" value="1"/>
</dbReference>
<dbReference type="PROSITE" id="PS51686">
    <property type="entry name" value="SAM_MT_RSMB_NOP"/>
    <property type="match status" value="1"/>
</dbReference>
<dbReference type="Pfam" id="PF01189">
    <property type="entry name" value="Methyltr_RsmB-F"/>
    <property type="match status" value="1"/>
</dbReference>
<evidence type="ECO:0000256" key="5">
    <source>
        <dbReference type="ARBA" id="ARBA00022691"/>
    </source>
</evidence>
<dbReference type="AlphaFoldDB" id="A0A7X2P8U9"/>
<dbReference type="InterPro" id="IPR018314">
    <property type="entry name" value="RsmB/NOL1/NOP2-like_CS"/>
</dbReference>
<comment type="similarity">
    <text evidence="1 7">Belongs to the class I-like SAM-binding methyltransferase superfamily. RsmB/NOP family.</text>
</comment>
<keyword evidence="4 7" id="KW-0808">Transferase</keyword>
<dbReference type="InterPro" id="IPR031341">
    <property type="entry name" value="Methyltr_RsmF_N"/>
</dbReference>
<evidence type="ECO:0000256" key="2">
    <source>
        <dbReference type="ARBA" id="ARBA00022490"/>
    </source>
</evidence>